<proteinExistence type="predicted"/>
<protein>
    <submittedName>
        <fullName evidence="1">Uncharacterized protein</fullName>
    </submittedName>
</protein>
<reference evidence="1" key="1">
    <citation type="journal article" date="2020" name="Nature">
        <title>Giant virus diversity and host interactions through global metagenomics.</title>
        <authorList>
            <person name="Schulz F."/>
            <person name="Roux S."/>
            <person name="Paez-Espino D."/>
            <person name="Jungbluth S."/>
            <person name="Walsh D.A."/>
            <person name="Denef V.J."/>
            <person name="McMahon K.D."/>
            <person name="Konstantinidis K.T."/>
            <person name="Eloe-Fadrosh E.A."/>
            <person name="Kyrpides N.C."/>
            <person name="Woyke T."/>
        </authorList>
    </citation>
    <scope>NUCLEOTIDE SEQUENCE</scope>
    <source>
        <strain evidence="1">GVMAG-M-3300023184-177</strain>
    </source>
</reference>
<dbReference type="EMBL" id="MN740021">
    <property type="protein sequence ID" value="QHT84637.1"/>
    <property type="molecule type" value="Genomic_DNA"/>
</dbReference>
<dbReference type="AlphaFoldDB" id="A0A6C0HWN6"/>
<name>A0A6C0HWN6_9ZZZZ</name>
<accession>A0A6C0HWN6</accession>
<organism evidence="1">
    <name type="scientific">viral metagenome</name>
    <dbReference type="NCBI Taxonomy" id="1070528"/>
    <lineage>
        <taxon>unclassified sequences</taxon>
        <taxon>metagenomes</taxon>
        <taxon>organismal metagenomes</taxon>
    </lineage>
</organism>
<sequence>MDSPQYMLSHYINGLTKIDDINKHLFQNFNIMTKDFPELDMTIYYNKYDNKHKTSIEMATRSVVLNRTTHNVICYTCPTPIYNMDAVQYLWRNQDKPRETYVCYEGSLISVFNNNDKWHVASRKNIYNSGNNIGGQYKMFLEVLKQDNYESVDDFTNKLDKNYSYHFVLIHHENDNIVNYVSQFGENYKKLCVIFARDIKTQKEVKLEDMNASFVSDNIFFPKKIEDSKAQDFVSNITNTNIINQPEHEGIIIKINNNILKLQSSAYQFHKAIGSEKNMYRGFLSLYQNNSLKNFFTNDNAKFKKIVNPLNPTESFDTVGIIDALFKVLTSELYHLFYSLWNDKGGHLNKELYNKLPKEYKDILYHIKGIYHANKTKHIEGDDDPILKLKDVYNFIKSIDTHILEHFIRCRKLMLNWVRLEKSTTIDIFNKTLHHSEKVFYKLSAIYTTKLFPEIMPDDLPKFEDKLV</sequence>
<evidence type="ECO:0000313" key="1">
    <source>
        <dbReference type="EMBL" id="QHT84637.1"/>
    </source>
</evidence>